<reference evidence="8 9" key="1">
    <citation type="submission" date="2018-08" db="EMBL/GenBank/DDBJ databases">
        <title>A genome reference for cultivated species of the human gut microbiota.</title>
        <authorList>
            <person name="Zou Y."/>
            <person name="Xue W."/>
            <person name="Luo G."/>
        </authorList>
    </citation>
    <scope>NUCLEOTIDE SEQUENCE [LARGE SCALE GENOMIC DNA]</scope>
    <source>
        <strain evidence="8 9">TM09-12</strain>
    </source>
</reference>
<evidence type="ECO:0000313" key="8">
    <source>
        <dbReference type="EMBL" id="RGI98761.1"/>
    </source>
</evidence>
<feature type="transmembrane region" description="Helical" evidence="6">
    <location>
        <begin position="373"/>
        <end position="395"/>
    </location>
</feature>
<dbReference type="CDD" id="cd17332">
    <property type="entry name" value="MFS_MelB_like"/>
    <property type="match status" value="1"/>
</dbReference>
<gene>
    <name evidence="8" type="ORF">DXD79_24800</name>
</gene>
<dbReference type="GO" id="GO:0006814">
    <property type="term" value="P:sodium ion transport"/>
    <property type="evidence" value="ECO:0007669"/>
    <property type="project" value="InterPro"/>
</dbReference>
<protein>
    <submittedName>
        <fullName evidence="8">MFS transporter</fullName>
    </submittedName>
</protein>
<feature type="transmembrane region" description="Helical" evidence="6">
    <location>
        <begin position="21"/>
        <end position="44"/>
    </location>
</feature>
<dbReference type="GO" id="GO:0005886">
    <property type="term" value="C:plasma membrane"/>
    <property type="evidence" value="ECO:0007669"/>
    <property type="project" value="UniProtKB-SubCell"/>
</dbReference>
<feature type="transmembrane region" description="Helical" evidence="6">
    <location>
        <begin position="120"/>
        <end position="138"/>
    </location>
</feature>
<keyword evidence="3 6" id="KW-0812">Transmembrane</keyword>
<dbReference type="Gene3D" id="1.20.1250.20">
    <property type="entry name" value="MFS general substrate transporter like domains"/>
    <property type="match status" value="1"/>
</dbReference>
<feature type="transmembrane region" description="Helical" evidence="6">
    <location>
        <begin position="274"/>
        <end position="295"/>
    </location>
</feature>
<evidence type="ECO:0000256" key="4">
    <source>
        <dbReference type="ARBA" id="ARBA00022989"/>
    </source>
</evidence>
<keyword evidence="4 6" id="KW-1133">Transmembrane helix</keyword>
<feature type="transmembrane region" description="Helical" evidence="6">
    <location>
        <begin position="193"/>
        <end position="214"/>
    </location>
</feature>
<accession>A0A374P0P0</accession>
<evidence type="ECO:0000256" key="1">
    <source>
        <dbReference type="ARBA" id="ARBA00004651"/>
    </source>
</evidence>
<feature type="transmembrane region" description="Helical" evidence="6">
    <location>
        <begin position="415"/>
        <end position="435"/>
    </location>
</feature>
<sequence>MQDRNGKVIDTNSKKFLWKQRIGFGISDFACNIAYIMVNTYLLIFYTDVAGLATGAVAPLFLVTKIFDAFTDYMVGRYIDRTNTKMGRNRPWMLAGIPVLAVGMVLVFTTPDFSATGKLVWAYATYILFSFGYTMVNIPMTSIVPSLSPNPAERTNITTVKAICSSLGSLTSASLAAFLLVRLSGGNAATGYLRTNLLFALVVIIVLLISVFSIQEINPPAVHAEKTGILTDLRFCAKNKPYMLMIALVFIYFFGYLGMYAAMAYYFTYIVGNAQVIGAVVSLLTITGFFGMLGVSVLNRRFYKRNIMMSGLALQLAGFAALLISESTFYIGLTIYGVGGGLISPCLFAMLADTFDYGEHMAGKSLAGTQTAFVGFASKVASAFASAAIAALLGFGGYVANAEVQTAGALNTIKFVYIGIPIACSVIGMGIMYFYDLDKRYAQIKVSVDKKRKDERDMEAAVELNA</sequence>
<feature type="transmembrane region" description="Helical" evidence="6">
    <location>
        <begin position="159"/>
        <end position="181"/>
    </location>
</feature>
<dbReference type="InterPro" id="IPR001927">
    <property type="entry name" value="Na/Gal_symport"/>
</dbReference>
<dbReference type="RefSeq" id="WP_117632417.1">
    <property type="nucleotide sequence ID" value="NZ_QSON01000015.1"/>
</dbReference>
<dbReference type="SUPFAM" id="SSF103473">
    <property type="entry name" value="MFS general substrate transporter"/>
    <property type="match status" value="1"/>
</dbReference>
<dbReference type="GO" id="GO:0015293">
    <property type="term" value="F:symporter activity"/>
    <property type="evidence" value="ECO:0007669"/>
    <property type="project" value="InterPro"/>
</dbReference>
<feature type="transmembrane region" description="Helical" evidence="6">
    <location>
        <begin position="50"/>
        <end position="70"/>
    </location>
</feature>
<organism evidence="8 9">
    <name type="scientific">Hungatella hathewayi</name>
    <dbReference type="NCBI Taxonomy" id="154046"/>
    <lineage>
        <taxon>Bacteria</taxon>
        <taxon>Bacillati</taxon>
        <taxon>Bacillota</taxon>
        <taxon>Clostridia</taxon>
        <taxon>Lachnospirales</taxon>
        <taxon>Lachnospiraceae</taxon>
        <taxon>Hungatella</taxon>
    </lineage>
</organism>
<evidence type="ECO:0000259" key="7">
    <source>
        <dbReference type="PROSITE" id="PS50850"/>
    </source>
</evidence>
<keyword evidence="2" id="KW-0813">Transport</keyword>
<dbReference type="NCBIfam" id="TIGR00792">
    <property type="entry name" value="gph"/>
    <property type="match status" value="1"/>
</dbReference>
<dbReference type="InterPro" id="IPR020846">
    <property type="entry name" value="MFS_dom"/>
</dbReference>
<dbReference type="EMBL" id="QSON01000015">
    <property type="protein sequence ID" value="RGI98761.1"/>
    <property type="molecule type" value="Genomic_DNA"/>
</dbReference>
<dbReference type="PANTHER" id="PTHR11328">
    <property type="entry name" value="MAJOR FACILITATOR SUPERFAMILY DOMAIN-CONTAINING PROTEIN"/>
    <property type="match status" value="1"/>
</dbReference>
<dbReference type="AlphaFoldDB" id="A0A374P0P0"/>
<comment type="subcellular location">
    <subcellularLocation>
        <location evidence="1">Cell membrane</location>
        <topology evidence="1">Multi-pass membrane protein</topology>
    </subcellularLocation>
</comment>
<feature type="transmembrane region" description="Helical" evidence="6">
    <location>
        <begin position="242"/>
        <end position="268"/>
    </location>
</feature>
<dbReference type="Pfam" id="PF13347">
    <property type="entry name" value="MFS_2"/>
    <property type="match status" value="1"/>
</dbReference>
<dbReference type="GO" id="GO:0008643">
    <property type="term" value="P:carbohydrate transport"/>
    <property type="evidence" value="ECO:0007669"/>
    <property type="project" value="InterPro"/>
</dbReference>
<feature type="transmembrane region" description="Helical" evidence="6">
    <location>
        <begin position="330"/>
        <end position="352"/>
    </location>
</feature>
<name>A0A374P0P0_9FIRM</name>
<dbReference type="InterPro" id="IPR039672">
    <property type="entry name" value="MFS_2"/>
</dbReference>
<dbReference type="PANTHER" id="PTHR11328:SF24">
    <property type="entry name" value="MAJOR FACILITATOR SUPERFAMILY (MFS) PROFILE DOMAIN-CONTAINING PROTEIN"/>
    <property type="match status" value="1"/>
</dbReference>
<evidence type="ECO:0000256" key="6">
    <source>
        <dbReference type="SAM" id="Phobius"/>
    </source>
</evidence>
<keyword evidence="5 6" id="KW-0472">Membrane</keyword>
<dbReference type="Proteomes" id="UP000263014">
    <property type="component" value="Unassembled WGS sequence"/>
</dbReference>
<evidence type="ECO:0000256" key="3">
    <source>
        <dbReference type="ARBA" id="ARBA00022692"/>
    </source>
</evidence>
<dbReference type="PROSITE" id="PS50850">
    <property type="entry name" value="MFS"/>
    <property type="match status" value="1"/>
</dbReference>
<evidence type="ECO:0000256" key="5">
    <source>
        <dbReference type="ARBA" id="ARBA00023136"/>
    </source>
</evidence>
<evidence type="ECO:0000256" key="2">
    <source>
        <dbReference type="ARBA" id="ARBA00022448"/>
    </source>
</evidence>
<feature type="domain" description="Major facilitator superfamily (MFS) profile" evidence="7">
    <location>
        <begin position="20"/>
        <end position="440"/>
    </location>
</feature>
<comment type="caution">
    <text evidence="8">The sequence shown here is derived from an EMBL/GenBank/DDBJ whole genome shotgun (WGS) entry which is preliminary data.</text>
</comment>
<proteinExistence type="predicted"/>
<dbReference type="InterPro" id="IPR036259">
    <property type="entry name" value="MFS_trans_sf"/>
</dbReference>
<evidence type="ECO:0000313" key="9">
    <source>
        <dbReference type="Proteomes" id="UP000263014"/>
    </source>
</evidence>
<feature type="transmembrane region" description="Helical" evidence="6">
    <location>
        <begin position="91"/>
        <end position="108"/>
    </location>
</feature>